<protein>
    <submittedName>
        <fullName evidence="2">Uncharacterized protein</fullName>
    </submittedName>
</protein>
<comment type="caution">
    <text evidence="2">The sequence shown here is derived from an EMBL/GenBank/DDBJ whole genome shotgun (WGS) entry which is preliminary data.</text>
</comment>
<evidence type="ECO:0000256" key="1">
    <source>
        <dbReference type="SAM" id="MobiDB-lite"/>
    </source>
</evidence>
<feature type="compositionally biased region" description="Gly residues" evidence="1">
    <location>
        <begin position="25"/>
        <end position="37"/>
    </location>
</feature>
<evidence type="ECO:0000313" key="2">
    <source>
        <dbReference type="EMBL" id="GMH28147.1"/>
    </source>
</evidence>
<dbReference type="EMBL" id="BSYO01000034">
    <property type="protein sequence ID" value="GMH28147.1"/>
    <property type="molecule type" value="Genomic_DNA"/>
</dbReference>
<organism evidence="2 3">
    <name type="scientific">Nepenthes gracilis</name>
    <name type="common">Slender pitcher plant</name>
    <dbReference type="NCBI Taxonomy" id="150966"/>
    <lineage>
        <taxon>Eukaryota</taxon>
        <taxon>Viridiplantae</taxon>
        <taxon>Streptophyta</taxon>
        <taxon>Embryophyta</taxon>
        <taxon>Tracheophyta</taxon>
        <taxon>Spermatophyta</taxon>
        <taxon>Magnoliopsida</taxon>
        <taxon>eudicotyledons</taxon>
        <taxon>Gunneridae</taxon>
        <taxon>Pentapetalae</taxon>
        <taxon>Caryophyllales</taxon>
        <taxon>Nepenthaceae</taxon>
        <taxon>Nepenthes</taxon>
    </lineage>
</organism>
<name>A0AAD3TEZ0_NEPGR</name>
<proteinExistence type="predicted"/>
<evidence type="ECO:0000313" key="3">
    <source>
        <dbReference type="Proteomes" id="UP001279734"/>
    </source>
</evidence>
<sequence length="85" mass="9070">MMRMASTLRELPPKKDGSSSPNGSRGRGGGAGGGGGEGESRSVDWELRPVGCWFRIHLLPSHFWRIEEEVGGADGFTPSRSEAAL</sequence>
<keyword evidence="3" id="KW-1185">Reference proteome</keyword>
<accession>A0AAD3TEZ0</accession>
<dbReference type="Proteomes" id="UP001279734">
    <property type="component" value="Unassembled WGS sequence"/>
</dbReference>
<feature type="region of interest" description="Disordered" evidence="1">
    <location>
        <begin position="1"/>
        <end position="42"/>
    </location>
</feature>
<gene>
    <name evidence="2" type="ORF">Nepgr_029990</name>
</gene>
<dbReference type="AlphaFoldDB" id="A0AAD3TEZ0"/>
<reference evidence="2" key="1">
    <citation type="submission" date="2023-05" db="EMBL/GenBank/DDBJ databases">
        <title>Nepenthes gracilis genome sequencing.</title>
        <authorList>
            <person name="Fukushima K."/>
        </authorList>
    </citation>
    <scope>NUCLEOTIDE SEQUENCE</scope>
    <source>
        <strain evidence="2">SING2019-196</strain>
    </source>
</reference>